<keyword evidence="4 5" id="KW-0472">Membrane</keyword>
<keyword evidence="8" id="KW-1185">Reference proteome</keyword>
<sequence>MADILREAPFGQALRWISSNRLFQYPEEKAGFELPLQYTTQLNSEKCLTGNASPIMRTPTAVSSGDTTIVSVDSDVEGFSVTRTKSRAETMPYSCERFEIEQQLALERTQTIPITPKKTTDGIVLVDWYASDDPANPQNWSSRKRVFVTVLMCAYTWVVYTGSSIYAASEIGVMEKFNVNPTEAVLPLSLYVLAYGVGPLVFAPLSEVPIIGRNPVYYLTFIIFFVLSIPTAVLNSFAGLLVLRFLQGFFGSPALANAGATFSDMYSLLYVPYPLGWWVFSAWGGPAVGPLMAGFAVSAKNWRWSLWEIVWMAAPMLILLLVFMPETSTPNILLHRAQRLRKLTGDSRLQAQSEIDQRHLTASGILVDALIKPVEITIKDPAILFVNIYTALFYGIYYTFFEVFPLVFPPMYNFNLGEIGLAFLACQVGASIGVFIYFSYLHWYMIPDNIRHGLREQEHRLVPAIFGSFLLPTGLFIFGWTARPSIHWIVPLIGVVIFVVGTFLILQSIFVYVPLSYPKYAASLFAGNDLVRSAMAAGSILFARPLFVNLGVGKGISVLAGLSVLGIVGMVVIYFTGRKLRARSKFAQS</sequence>
<feature type="transmembrane region" description="Helical" evidence="5">
    <location>
        <begin position="520"/>
        <end position="543"/>
    </location>
</feature>
<feature type="transmembrane region" description="Helical" evidence="5">
    <location>
        <begin position="421"/>
        <end position="440"/>
    </location>
</feature>
<evidence type="ECO:0000256" key="2">
    <source>
        <dbReference type="ARBA" id="ARBA00022692"/>
    </source>
</evidence>
<dbReference type="Gene3D" id="1.20.1250.20">
    <property type="entry name" value="MFS general substrate transporter like domains"/>
    <property type="match status" value="1"/>
</dbReference>
<feature type="transmembrane region" description="Helical" evidence="5">
    <location>
        <begin position="461"/>
        <end position="482"/>
    </location>
</feature>
<name>A0A8T9C298_9HELO</name>
<protein>
    <submittedName>
        <fullName evidence="7">Transporter mfs1</fullName>
    </submittedName>
</protein>
<feature type="transmembrane region" description="Helical" evidence="5">
    <location>
        <begin position="382"/>
        <end position="401"/>
    </location>
</feature>
<accession>A0A8T9C298</accession>
<proteinExistence type="predicted"/>
<dbReference type="PANTHER" id="PTHR23502:SF23">
    <property type="entry name" value="FLUCONAZOLE RESISTANCE PROTEIN 1"/>
    <property type="match status" value="1"/>
</dbReference>
<gene>
    <name evidence="7" type="primary">mfs1_2</name>
    <name evidence="7" type="ORF">LSUE1_G007816</name>
</gene>
<dbReference type="Pfam" id="PF07690">
    <property type="entry name" value="MFS_1"/>
    <property type="match status" value="1"/>
</dbReference>
<dbReference type="GO" id="GO:0015244">
    <property type="term" value="F:fluconazole transmembrane transporter activity"/>
    <property type="evidence" value="ECO:0007669"/>
    <property type="project" value="TreeGrafter"/>
</dbReference>
<reference evidence="7 8" key="1">
    <citation type="submission" date="2018-05" db="EMBL/GenBank/DDBJ databases">
        <title>Genome sequencing and assembly of the regulated plant pathogen Lachnellula willkommii and related sister species for the development of diagnostic species identification markers.</title>
        <authorList>
            <person name="Giroux E."/>
            <person name="Bilodeau G."/>
        </authorList>
    </citation>
    <scope>NUCLEOTIDE SEQUENCE [LARGE SCALE GENOMIC DNA]</scope>
    <source>
        <strain evidence="7 8">CBS 268.59</strain>
    </source>
</reference>
<dbReference type="CDD" id="cd17323">
    <property type="entry name" value="MFS_Tpo1_MDR_like"/>
    <property type="match status" value="1"/>
</dbReference>
<dbReference type="InterPro" id="IPR020846">
    <property type="entry name" value="MFS_dom"/>
</dbReference>
<feature type="transmembrane region" description="Helical" evidence="5">
    <location>
        <begin position="188"/>
        <end position="205"/>
    </location>
</feature>
<dbReference type="OrthoDB" id="3357846at2759"/>
<evidence type="ECO:0000259" key="6">
    <source>
        <dbReference type="PROSITE" id="PS50850"/>
    </source>
</evidence>
<feature type="transmembrane region" description="Helical" evidence="5">
    <location>
        <begin position="555"/>
        <end position="575"/>
    </location>
</feature>
<dbReference type="PANTHER" id="PTHR23502">
    <property type="entry name" value="MAJOR FACILITATOR SUPERFAMILY"/>
    <property type="match status" value="1"/>
</dbReference>
<keyword evidence="3 5" id="KW-1133">Transmembrane helix</keyword>
<evidence type="ECO:0000313" key="8">
    <source>
        <dbReference type="Proteomes" id="UP000469558"/>
    </source>
</evidence>
<comment type="caution">
    <text evidence="7">The sequence shown here is derived from an EMBL/GenBank/DDBJ whole genome shotgun (WGS) entry which is preliminary data.</text>
</comment>
<evidence type="ECO:0000256" key="3">
    <source>
        <dbReference type="ARBA" id="ARBA00022989"/>
    </source>
</evidence>
<dbReference type="PROSITE" id="PS50850">
    <property type="entry name" value="MFS"/>
    <property type="match status" value="1"/>
</dbReference>
<dbReference type="GO" id="GO:1990961">
    <property type="term" value="P:xenobiotic detoxification by transmembrane export across the plasma membrane"/>
    <property type="evidence" value="ECO:0007669"/>
    <property type="project" value="TreeGrafter"/>
</dbReference>
<evidence type="ECO:0000256" key="1">
    <source>
        <dbReference type="ARBA" id="ARBA00004141"/>
    </source>
</evidence>
<feature type="transmembrane region" description="Helical" evidence="5">
    <location>
        <begin position="146"/>
        <end position="168"/>
    </location>
</feature>
<dbReference type="SUPFAM" id="SSF103473">
    <property type="entry name" value="MFS general substrate transporter"/>
    <property type="match status" value="1"/>
</dbReference>
<feature type="transmembrane region" description="Helical" evidence="5">
    <location>
        <begin position="309"/>
        <end position="334"/>
    </location>
</feature>
<evidence type="ECO:0000313" key="7">
    <source>
        <dbReference type="EMBL" id="TVY76122.1"/>
    </source>
</evidence>
<feature type="transmembrane region" description="Helical" evidence="5">
    <location>
        <begin position="217"/>
        <end position="243"/>
    </location>
</feature>
<dbReference type="GO" id="GO:0005886">
    <property type="term" value="C:plasma membrane"/>
    <property type="evidence" value="ECO:0007669"/>
    <property type="project" value="TreeGrafter"/>
</dbReference>
<organism evidence="7 8">
    <name type="scientific">Lachnellula suecica</name>
    <dbReference type="NCBI Taxonomy" id="602035"/>
    <lineage>
        <taxon>Eukaryota</taxon>
        <taxon>Fungi</taxon>
        <taxon>Dikarya</taxon>
        <taxon>Ascomycota</taxon>
        <taxon>Pezizomycotina</taxon>
        <taxon>Leotiomycetes</taxon>
        <taxon>Helotiales</taxon>
        <taxon>Lachnaceae</taxon>
        <taxon>Lachnellula</taxon>
    </lineage>
</organism>
<feature type="transmembrane region" description="Helical" evidence="5">
    <location>
        <begin position="249"/>
        <end position="270"/>
    </location>
</feature>
<feature type="transmembrane region" description="Helical" evidence="5">
    <location>
        <begin position="488"/>
        <end position="513"/>
    </location>
</feature>
<keyword evidence="2 5" id="KW-0812">Transmembrane</keyword>
<dbReference type="AlphaFoldDB" id="A0A8T9C298"/>
<dbReference type="InterPro" id="IPR036259">
    <property type="entry name" value="MFS_trans_sf"/>
</dbReference>
<dbReference type="Proteomes" id="UP000469558">
    <property type="component" value="Unassembled WGS sequence"/>
</dbReference>
<feature type="transmembrane region" description="Helical" evidence="5">
    <location>
        <begin position="277"/>
        <end position="297"/>
    </location>
</feature>
<comment type="subcellular location">
    <subcellularLocation>
        <location evidence="1">Membrane</location>
        <topology evidence="1">Multi-pass membrane protein</topology>
    </subcellularLocation>
</comment>
<dbReference type="EMBL" id="QGMK01000859">
    <property type="protein sequence ID" value="TVY76122.1"/>
    <property type="molecule type" value="Genomic_DNA"/>
</dbReference>
<feature type="domain" description="Major facilitator superfamily (MFS) profile" evidence="6">
    <location>
        <begin position="148"/>
        <end position="581"/>
    </location>
</feature>
<dbReference type="FunFam" id="1.20.1250.20:FF:000011">
    <property type="entry name" value="MFS multidrug transporter, putative"/>
    <property type="match status" value="1"/>
</dbReference>
<evidence type="ECO:0000256" key="5">
    <source>
        <dbReference type="SAM" id="Phobius"/>
    </source>
</evidence>
<evidence type="ECO:0000256" key="4">
    <source>
        <dbReference type="ARBA" id="ARBA00023136"/>
    </source>
</evidence>
<dbReference type="InterPro" id="IPR011701">
    <property type="entry name" value="MFS"/>
</dbReference>